<evidence type="ECO:0000313" key="3">
    <source>
        <dbReference type="Proteomes" id="UP000002495"/>
    </source>
</evidence>
<keyword evidence="1" id="KW-0732">Signal</keyword>
<reference evidence="2 3" key="1">
    <citation type="journal article" date="2003" name="Proc. Natl. Acad. Sci. U.S.A.">
        <title>The complete genome sequence of the carcinogenic bacterium Helicobacter hepaticus.</title>
        <authorList>
            <person name="Suerbaum S."/>
            <person name="Josenhans C."/>
            <person name="Sterzenbach T."/>
            <person name="Drescher B."/>
            <person name="Brandt P."/>
            <person name="Bell M."/>
            <person name="Droege M."/>
            <person name="Fartmann B."/>
            <person name="Fischer H.-P."/>
            <person name="Ge Z."/>
            <person name="Hoerster A."/>
            <person name="Holland R."/>
            <person name="Klein K."/>
            <person name="Koenig J."/>
            <person name="Macko L."/>
            <person name="Mendz G.L."/>
            <person name="Nyakatura G."/>
            <person name="Schauer D.B."/>
            <person name="Shen Z."/>
            <person name="Weber J."/>
            <person name="Frosch M."/>
            <person name="Fox J.G."/>
        </authorList>
    </citation>
    <scope>NUCLEOTIDE SEQUENCE [LARGE SCALE GENOMIC DNA]</scope>
    <source>
        <strain evidence="3">ATCC 51449 / 3B1</strain>
    </source>
</reference>
<gene>
    <name evidence="2" type="ordered locus">HH_0575</name>
</gene>
<keyword evidence="3" id="KW-1185">Reference proteome</keyword>
<dbReference type="RefSeq" id="WP_011115417.1">
    <property type="nucleotide sequence ID" value="NC_004917.1"/>
</dbReference>
<evidence type="ECO:0000313" key="2">
    <source>
        <dbReference type="EMBL" id="AAP77172.1"/>
    </source>
</evidence>
<dbReference type="HOGENOM" id="CLU_1353079_0_0_7"/>
<dbReference type="Proteomes" id="UP000002495">
    <property type="component" value="Chromosome"/>
</dbReference>
<dbReference type="SUPFAM" id="SSF82185">
    <property type="entry name" value="Histone H3 K4-specific methyltransferase SET7/9 N-terminal domain"/>
    <property type="match status" value="1"/>
</dbReference>
<dbReference type="Gene3D" id="3.90.930.1">
    <property type="match status" value="1"/>
</dbReference>
<dbReference type="KEGG" id="hhe:HH_0575"/>
<accession>Q7VIM9</accession>
<evidence type="ECO:0008006" key="4">
    <source>
        <dbReference type="Google" id="ProtNLM"/>
    </source>
</evidence>
<feature type="signal peptide" evidence="1">
    <location>
        <begin position="1"/>
        <end position="23"/>
    </location>
</feature>
<dbReference type="AlphaFoldDB" id="Q7VIM9"/>
<protein>
    <recommendedName>
        <fullName evidence="4">Toxin-antitoxin system YwqK family antitoxin</fullName>
    </recommendedName>
</protein>
<feature type="chain" id="PRO_5004292827" description="Toxin-antitoxin system YwqK family antitoxin" evidence="1">
    <location>
        <begin position="24"/>
        <end position="200"/>
    </location>
</feature>
<sequence>MKVVKVVFLILIYKMLAFGVAFASDAAEYDVRISYTGDKKSPTIIRTQYCKGTTMKCGTQIKKAPNGVVIFRASYDKDKYEGKVSSYYLEGTIKEERYYNEGKEEGKRILYFPNGKMQSEQEYKFNKREGEGKKYYESGVLQESFTYENNEREGIRAEFDKNGMLQYETLYKKGKKQWMKHYDEKGTMIEEKNCRWQTCY</sequence>
<name>Q7VIM9_HELHP</name>
<dbReference type="InterPro" id="IPR011652">
    <property type="entry name" value="MORN_2"/>
</dbReference>
<evidence type="ECO:0000256" key="1">
    <source>
        <dbReference type="SAM" id="SignalP"/>
    </source>
</evidence>
<dbReference type="STRING" id="235279.HH_0575"/>
<dbReference type="Pfam" id="PF07661">
    <property type="entry name" value="MORN_2"/>
    <property type="match status" value="4"/>
</dbReference>
<dbReference type="eggNOG" id="COG2849">
    <property type="taxonomic scope" value="Bacteria"/>
</dbReference>
<dbReference type="EMBL" id="AE017125">
    <property type="protein sequence ID" value="AAP77172.1"/>
    <property type="molecule type" value="Genomic_DNA"/>
</dbReference>
<organism evidence="2 3">
    <name type="scientific">Helicobacter hepaticus (strain ATCC 51449 / 3B1)</name>
    <dbReference type="NCBI Taxonomy" id="235279"/>
    <lineage>
        <taxon>Bacteria</taxon>
        <taxon>Pseudomonadati</taxon>
        <taxon>Campylobacterota</taxon>
        <taxon>Epsilonproteobacteria</taxon>
        <taxon>Campylobacterales</taxon>
        <taxon>Helicobacteraceae</taxon>
        <taxon>Helicobacter</taxon>
    </lineage>
</organism>
<proteinExistence type="predicted"/>